<accession>A0A177T202</accession>
<comment type="caution">
    <text evidence="1">The sequence shown here is derived from an EMBL/GenBank/DDBJ whole genome shotgun (WGS) entry which is preliminary data.</text>
</comment>
<evidence type="ECO:0000313" key="2">
    <source>
        <dbReference type="Proteomes" id="UP000077521"/>
    </source>
</evidence>
<name>A0A177T202_9BASI</name>
<gene>
    <name evidence="1" type="ORF">A4X13_0g8441</name>
</gene>
<protein>
    <submittedName>
        <fullName evidence="1">Uncharacterized protein</fullName>
    </submittedName>
</protein>
<evidence type="ECO:0000313" key="1">
    <source>
        <dbReference type="EMBL" id="KAE8238617.1"/>
    </source>
</evidence>
<organism evidence="1 2">
    <name type="scientific">Tilletia indica</name>
    <dbReference type="NCBI Taxonomy" id="43049"/>
    <lineage>
        <taxon>Eukaryota</taxon>
        <taxon>Fungi</taxon>
        <taxon>Dikarya</taxon>
        <taxon>Basidiomycota</taxon>
        <taxon>Ustilaginomycotina</taxon>
        <taxon>Exobasidiomycetes</taxon>
        <taxon>Tilletiales</taxon>
        <taxon>Tilletiaceae</taxon>
        <taxon>Tilletia</taxon>
    </lineage>
</organism>
<reference evidence="1" key="1">
    <citation type="submission" date="2016-04" db="EMBL/GenBank/DDBJ databases">
        <authorList>
            <person name="Nguyen H.D."/>
            <person name="Samba Siva P."/>
            <person name="Cullis J."/>
            <person name="Levesque C.A."/>
            <person name="Hambleton S."/>
        </authorList>
    </citation>
    <scope>NUCLEOTIDE SEQUENCE</scope>
    <source>
        <strain evidence="1">DAOMC 236416</strain>
    </source>
</reference>
<sequence>MDEELEDEVEEIADMLDVVESNRYLHRERKVDRQRTSDTYTKFKEHLAWSDEDFRRGFRTHAQLDALLVLLKNDEIFRNKPRGRKQCPLRYQLLLVLWRLAHSGTGASSFLIAKRFGVSGE</sequence>
<proteinExistence type="predicted"/>
<dbReference type="AlphaFoldDB" id="A0A177T202"/>
<keyword evidence="2" id="KW-1185">Reference proteome</keyword>
<dbReference type="EMBL" id="LWDF02001473">
    <property type="protein sequence ID" value="KAE8238617.1"/>
    <property type="molecule type" value="Genomic_DNA"/>
</dbReference>
<reference evidence="1" key="2">
    <citation type="journal article" date="2019" name="IMA Fungus">
        <title>Genome sequencing and comparison of five Tilletia species to identify candidate genes for the detection of regulated species infecting wheat.</title>
        <authorList>
            <person name="Nguyen H.D.T."/>
            <person name="Sultana T."/>
            <person name="Kesanakurti P."/>
            <person name="Hambleton S."/>
        </authorList>
    </citation>
    <scope>NUCLEOTIDE SEQUENCE</scope>
    <source>
        <strain evidence="1">DAOMC 236416</strain>
    </source>
</reference>
<dbReference type="Proteomes" id="UP000077521">
    <property type="component" value="Unassembled WGS sequence"/>
</dbReference>